<comment type="subcellular location">
    <subcellularLocation>
        <location evidence="1">Cell membrane</location>
        <topology evidence="1">Multi-pass membrane protein</topology>
    </subcellularLocation>
</comment>
<dbReference type="RefSeq" id="WP_133765206.1">
    <property type="nucleotide sequence ID" value="NZ_BAAARP010000001.1"/>
</dbReference>
<feature type="transmembrane region" description="Helical" evidence="7">
    <location>
        <begin position="446"/>
        <end position="470"/>
    </location>
</feature>
<dbReference type="Pfam" id="PF09678">
    <property type="entry name" value="Caa3_CtaG"/>
    <property type="match status" value="1"/>
</dbReference>
<feature type="region of interest" description="Disordered" evidence="6">
    <location>
        <begin position="671"/>
        <end position="696"/>
    </location>
</feature>
<gene>
    <name evidence="8" type="ORF">CLV52_1054</name>
</gene>
<feature type="transmembrane region" description="Helical" evidence="7">
    <location>
        <begin position="185"/>
        <end position="206"/>
    </location>
</feature>
<keyword evidence="2" id="KW-1003">Cell membrane</keyword>
<feature type="transmembrane region" description="Helical" evidence="7">
    <location>
        <begin position="70"/>
        <end position="91"/>
    </location>
</feature>
<dbReference type="InterPro" id="IPR019108">
    <property type="entry name" value="Caa3_assmbl_CtaG-rel"/>
</dbReference>
<keyword evidence="5 7" id="KW-0472">Membrane</keyword>
<protein>
    <submittedName>
        <fullName evidence="8">Putative copper resistance protein D</fullName>
    </submittedName>
</protein>
<keyword evidence="3 7" id="KW-0812">Transmembrane</keyword>
<keyword evidence="9" id="KW-1185">Reference proteome</keyword>
<feature type="transmembrane region" description="Helical" evidence="7">
    <location>
        <begin position="212"/>
        <end position="233"/>
    </location>
</feature>
<reference evidence="8 9" key="1">
    <citation type="submission" date="2019-03" db="EMBL/GenBank/DDBJ databases">
        <title>Genomic Encyclopedia of Archaeal and Bacterial Type Strains, Phase II (KMG-II): from individual species to whole genera.</title>
        <authorList>
            <person name="Goeker M."/>
        </authorList>
    </citation>
    <scope>NUCLEOTIDE SEQUENCE [LARGE SCALE GENOMIC DNA]</scope>
    <source>
        <strain evidence="8 9">DSM 24782</strain>
    </source>
</reference>
<accession>A0A4R7FRX2</accession>
<feature type="transmembrane region" description="Helical" evidence="7">
    <location>
        <begin position="567"/>
        <end position="586"/>
    </location>
</feature>
<evidence type="ECO:0000256" key="5">
    <source>
        <dbReference type="ARBA" id="ARBA00023136"/>
    </source>
</evidence>
<evidence type="ECO:0000256" key="7">
    <source>
        <dbReference type="SAM" id="Phobius"/>
    </source>
</evidence>
<feature type="transmembrane region" description="Helical" evidence="7">
    <location>
        <begin position="538"/>
        <end position="555"/>
    </location>
</feature>
<feature type="transmembrane region" description="Helical" evidence="7">
    <location>
        <begin position="111"/>
        <end position="132"/>
    </location>
</feature>
<organism evidence="8 9">
    <name type="scientific">Amnibacterium kyonggiense</name>
    <dbReference type="NCBI Taxonomy" id="595671"/>
    <lineage>
        <taxon>Bacteria</taxon>
        <taxon>Bacillati</taxon>
        <taxon>Actinomycetota</taxon>
        <taxon>Actinomycetes</taxon>
        <taxon>Micrococcales</taxon>
        <taxon>Microbacteriaceae</taxon>
        <taxon>Amnibacterium</taxon>
    </lineage>
</organism>
<proteinExistence type="predicted"/>
<evidence type="ECO:0000256" key="3">
    <source>
        <dbReference type="ARBA" id="ARBA00022692"/>
    </source>
</evidence>
<dbReference type="OrthoDB" id="5241646at2"/>
<feature type="transmembrane region" description="Helical" evidence="7">
    <location>
        <begin position="28"/>
        <end position="50"/>
    </location>
</feature>
<feature type="transmembrane region" description="Helical" evidence="7">
    <location>
        <begin position="384"/>
        <end position="404"/>
    </location>
</feature>
<dbReference type="Proteomes" id="UP000295344">
    <property type="component" value="Unassembled WGS sequence"/>
</dbReference>
<keyword evidence="4 7" id="KW-1133">Transmembrane helix</keyword>
<feature type="transmembrane region" description="Helical" evidence="7">
    <location>
        <begin position="416"/>
        <end position="434"/>
    </location>
</feature>
<evidence type="ECO:0000256" key="4">
    <source>
        <dbReference type="ARBA" id="ARBA00022989"/>
    </source>
</evidence>
<feature type="transmembrane region" description="Helical" evidence="7">
    <location>
        <begin position="152"/>
        <end position="178"/>
    </location>
</feature>
<feature type="transmembrane region" description="Helical" evidence="7">
    <location>
        <begin position="499"/>
        <end position="518"/>
    </location>
</feature>
<feature type="compositionally biased region" description="Low complexity" evidence="6">
    <location>
        <begin position="678"/>
        <end position="696"/>
    </location>
</feature>
<name>A0A4R7FRX2_9MICO</name>
<evidence type="ECO:0000256" key="6">
    <source>
        <dbReference type="SAM" id="MobiDB-lite"/>
    </source>
</evidence>
<feature type="transmembrane region" description="Helical" evidence="7">
    <location>
        <begin position="325"/>
        <end position="347"/>
    </location>
</feature>
<evidence type="ECO:0000256" key="2">
    <source>
        <dbReference type="ARBA" id="ARBA00022475"/>
    </source>
</evidence>
<dbReference type="AlphaFoldDB" id="A0A4R7FRX2"/>
<evidence type="ECO:0000256" key="1">
    <source>
        <dbReference type="ARBA" id="ARBA00004651"/>
    </source>
</evidence>
<evidence type="ECO:0000313" key="8">
    <source>
        <dbReference type="EMBL" id="TDS80488.1"/>
    </source>
</evidence>
<dbReference type="EMBL" id="SOAM01000001">
    <property type="protein sequence ID" value="TDS80488.1"/>
    <property type="molecule type" value="Genomic_DNA"/>
</dbReference>
<dbReference type="GO" id="GO:0005886">
    <property type="term" value="C:plasma membrane"/>
    <property type="evidence" value="ECO:0007669"/>
    <property type="project" value="UniProtKB-SubCell"/>
</dbReference>
<feature type="transmembrane region" description="Helical" evidence="7">
    <location>
        <begin position="285"/>
        <end position="304"/>
    </location>
</feature>
<feature type="transmembrane region" description="Helical" evidence="7">
    <location>
        <begin position="253"/>
        <end position="273"/>
    </location>
</feature>
<evidence type="ECO:0000313" key="9">
    <source>
        <dbReference type="Proteomes" id="UP000295344"/>
    </source>
</evidence>
<comment type="caution">
    <text evidence="8">The sequence shown here is derived from an EMBL/GenBank/DDBJ whole genome shotgun (WGS) entry which is preliminary data.</text>
</comment>
<sequence length="696" mass="72974">MTTETAVAAAPAGETPQRRAARGRIDPLLAAAALLPVAAVAVAVVLLGSAPYRVLGPNVPDLGTSLTTAVLQGIAGVAAAACAGGLAYGVLARQRAGERRLVVDWFGDARLAAVSAGVWAVAAAALVAADAADAGGQSLSRLLVPGAPGYLFSYSYVPTAWLVTALLAAAIAVTAFLARTWQTHAALLGVALVAVLPPVVVTQVLVGPNHDFGSDAAIVGTPAAAVLLGLIGVARLRTVAGPLPGLVSLRRTWVLLGLAWAATTATEVVIALFELWSSPFLGSATAWLFLVRFVLLAALAPLIAQGLRASRGATDLAAVRRTSARLVRIALLPAALLLGVALIMARIPPPQYFVPTSVNQTYFGYDLESAPTLAVMLFDWRPNLLFLLVSVVGAGLYVAGVVVLRRRGDAWPVGRTVAWVLGWTVVVLTTSSGLGRYSSAVFSLHMILHMALNMLGPLLLVLGGPITLALRALPAHGRSAAAGVREWIAAMLAWRVTHVLFNPLFVFIRFIGAYYVLYFTPIFDFALRYHWAHQLMNAEFLVVGVMFYGLVIGVDAPPRPIPHIGKLGMVLAAMPFHAFFGVAVMTSKDVIAGDFYRYISEPWAGNLLADQATGGGIAWGAGELPLVIVIVALVTQWARQDGRVAARTDRHLDQGTDDSFEAYNAMLAKLQSRDREPASAAPGAAAAPAAAPERDA</sequence>
<feature type="transmembrane region" description="Helical" evidence="7">
    <location>
        <begin position="617"/>
        <end position="638"/>
    </location>
</feature>